<dbReference type="InterPro" id="IPR003615">
    <property type="entry name" value="HNH_nuc"/>
</dbReference>
<name>A0A5J5GQ11_9RHOB</name>
<dbReference type="Pfam" id="PF13391">
    <property type="entry name" value="HNH_2"/>
    <property type="match status" value="1"/>
</dbReference>
<dbReference type="GO" id="GO:0004519">
    <property type="term" value="F:endonuclease activity"/>
    <property type="evidence" value="ECO:0007669"/>
    <property type="project" value="UniProtKB-KW"/>
</dbReference>
<comment type="caution">
    <text evidence="2">The sequence shown here is derived from an EMBL/GenBank/DDBJ whole genome shotgun (WGS) entry which is preliminary data.</text>
</comment>
<proteinExistence type="predicted"/>
<feature type="domain" description="HNH nuclease" evidence="1">
    <location>
        <begin position="348"/>
        <end position="398"/>
    </location>
</feature>
<evidence type="ECO:0000313" key="2">
    <source>
        <dbReference type="EMBL" id="KAA9010331.1"/>
    </source>
</evidence>
<reference evidence="2 3" key="1">
    <citation type="submission" date="2019-09" db="EMBL/GenBank/DDBJ databases">
        <authorList>
            <person name="Park J.-S."/>
            <person name="Choi H.-J."/>
        </authorList>
    </citation>
    <scope>NUCLEOTIDE SEQUENCE [LARGE SCALE GENOMIC DNA]</scope>
    <source>
        <strain evidence="2 3">176SS1-4</strain>
    </source>
</reference>
<dbReference type="RefSeq" id="WP_150443817.1">
    <property type="nucleotide sequence ID" value="NZ_VYQE01000001.1"/>
</dbReference>
<keyword evidence="3" id="KW-1185">Reference proteome</keyword>
<dbReference type="EMBL" id="VYQE01000001">
    <property type="protein sequence ID" value="KAA9010331.1"/>
    <property type="molecule type" value="Genomic_DNA"/>
</dbReference>
<sequence length="444" mass="49727">MNELQLEISRFLAARAREGRLATYQELAAAVRWPHPTGRGIGNNLYVVLTYVHELQLPPLTTILVKKGERYPSRDALTYIREVTGEIDIPEAQGRVFAYDWGSHPEFRLITDELPGGPELWQQSLKGPSFTDIAGRGKTFLLKFNGELNGPQGIARPQEVGDWDDQVLRMPWRVPRASSLSDKSPGPHLAVGDILYLWVHEDEEFGFGQGLTGIAKAKRITSAVDELHIQLGDLALLKRPFGFRHLSEGFLESGVLKKLKDDPRPRAWNLSNEERIKLDQIITEMCSRGSASLEAAELAHLSVLERALNEHHDEVIDAERKRKTAIAKARPEQWKFREQAMERHGGRCVVTGASIAAVLDAAHVIPHTGNDEFEVPENSLVLRRDIHALFDACLIAINPKSARLVLAPELASSPYRELAGRTIHHKLASAPLVFQYTRFKRANS</sequence>
<gene>
    <name evidence="2" type="ORF">F3S47_03540</name>
</gene>
<keyword evidence="2" id="KW-0378">Hydrolase</keyword>
<dbReference type="Proteomes" id="UP000326554">
    <property type="component" value="Unassembled WGS sequence"/>
</dbReference>
<evidence type="ECO:0000313" key="3">
    <source>
        <dbReference type="Proteomes" id="UP000326554"/>
    </source>
</evidence>
<dbReference type="AlphaFoldDB" id="A0A5J5GQ11"/>
<evidence type="ECO:0000259" key="1">
    <source>
        <dbReference type="Pfam" id="PF13391"/>
    </source>
</evidence>
<keyword evidence="2" id="KW-0255">Endonuclease</keyword>
<keyword evidence="2" id="KW-0540">Nuclease</keyword>
<accession>A0A5J5GQ11</accession>
<organism evidence="2 3">
    <name type="scientific">Histidinibacterium aquaticum</name>
    <dbReference type="NCBI Taxonomy" id="2613962"/>
    <lineage>
        <taxon>Bacteria</taxon>
        <taxon>Pseudomonadati</taxon>
        <taxon>Pseudomonadota</taxon>
        <taxon>Alphaproteobacteria</taxon>
        <taxon>Rhodobacterales</taxon>
        <taxon>Paracoccaceae</taxon>
        <taxon>Histidinibacterium</taxon>
    </lineage>
</organism>
<protein>
    <submittedName>
        <fullName evidence="2">HNH endonuclease</fullName>
    </submittedName>
</protein>